<dbReference type="InterPro" id="IPR038973">
    <property type="entry name" value="MutL/Mlh/Pms-like"/>
</dbReference>
<gene>
    <name evidence="4" type="ORF">BCR38DRAFT_490752</name>
</gene>
<organism evidence="4 5">
    <name type="scientific">Pseudomassariella vexata</name>
    <dbReference type="NCBI Taxonomy" id="1141098"/>
    <lineage>
        <taxon>Eukaryota</taxon>
        <taxon>Fungi</taxon>
        <taxon>Dikarya</taxon>
        <taxon>Ascomycota</taxon>
        <taxon>Pezizomycotina</taxon>
        <taxon>Sordariomycetes</taxon>
        <taxon>Xylariomycetidae</taxon>
        <taxon>Amphisphaeriales</taxon>
        <taxon>Pseudomassariaceae</taxon>
        <taxon>Pseudomassariella</taxon>
    </lineage>
</organism>
<sequence length="986" mass="110137">MSIQQLPEHVIAQIKSSTTITSLNEVICGLVKNSLDAGATKITATIDYSRGNCCVEDNGSGILPVEFGQGGSLGKLHYTSKFPTRPEVHGRSGTFLASLAALSLLAVTSHHHEYRSHNSIKIHNSEVLARHTPTPPEQQFLGFSHGTRVTVRDLFGSMPVRVKRRAARDDKVTTSRDWDRMKRAVAALLLAWPSQCSISIRDSVNQQTVVIRGDELHKGCSDKKRRPELLSRVCKILCQAGLSEESYLDSWVHLKASTDQLFMSGAVSLTPVATKRIQFISVGIQPVPNEHGSNVLYEEINRLFANSSFGMEEEANDVDEAEKSRRKEDRRYKTDGYTAKELRGKKDVERWPMFYIRICFAASGKQSKIHDVDEVLDEQRQNLRVIIDVLNAMVFEFLKKHHFRPKQFTGKGDGTAARSDSRGTSSGTTSSSDTRLVMSRPSSALAPRSSRRLVSDTKSAVRDLATTRLRLPPANESRPRSESPFDMWSRIKHGRGSFKFSKETEITLPETVSSDGSHNSSETRGRASPSPLIDPSGNLLRPPFMEVETLSTPVCDKQAQGTLHQPEENTQPRNSGEIIWLNPVTKQRSIVDSRTGFIIAPTDATMGMSRPRNQTSRLSSGKRRRLQEPTLKEETGVWLKDIFSSWENPVFQPAEPPIPVAIDETKILNSSGSGTANACHGCHFSSYGDVSGVRGKVSKKSLRDAEIIAQVDRKFILARISSVGEMATSSKRHDIRSSLLIIIDQHAADERGKVEALMRDYLEPLRSESSSDVRARTELLDKPLRYDISSPEHSLFERYLSHFEHWGIVYQLSPIQTAAPRPNEKRLSHLKVLRLPPSIAERCRAEPSLLIELLRKEVWKLDEEGWGPAGTALLHTEHTDPVSEPELHWLARFHGCPEGILDMINSRACRSAIMFNDVLSVDECKSLLKRLADCVFPFQCAHGRPSMVPLIDLGDDPIQEYEKNEGIGYGAAFRRWKQEVESVHGG</sequence>
<name>A0A1Y2DA08_9PEZI</name>
<evidence type="ECO:0000313" key="4">
    <source>
        <dbReference type="EMBL" id="ORY56089.1"/>
    </source>
</evidence>
<proteinExistence type="inferred from homology"/>
<dbReference type="AlphaFoldDB" id="A0A1Y2DA08"/>
<feature type="region of interest" description="Disordered" evidence="2">
    <location>
        <begin position="604"/>
        <end position="625"/>
    </location>
</feature>
<dbReference type="Gene3D" id="3.30.1540.20">
    <property type="entry name" value="MutL, C-terminal domain, dimerisation subdomain"/>
    <property type="match status" value="2"/>
</dbReference>
<dbReference type="SUPFAM" id="SSF55874">
    <property type="entry name" value="ATPase domain of HSP90 chaperone/DNA topoisomerase II/histidine kinase"/>
    <property type="match status" value="1"/>
</dbReference>
<comment type="caution">
    <text evidence="4">The sequence shown here is derived from an EMBL/GenBank/DDBJ whole genome shotgun (WGS) entry which is preliminary data.</text>
</comment>
<dbReference type="InParanoid" id="A0A1Y2DA08"/>
<feature type="compositionally biased region" description="Low complexity" evidence="2">
    <location>
        <begin position="415"/>
        <end position="448"/>
    </location>
</feature>
<dbReference type="Proteomes" id="UP000193689">
    <property type="component" value="Unassembled WGS sequence"/>
</dbReference>
<accession>A0A1Y2DA08</accession>
<evidence type="ECO:0000313" key="5">
    <source>
        <dbReference type="Proteomes" id="UP000193689"/>
    </source>
</evidence>
<feature type="domain" description="MutL C-terminal dimerisation" evidence="3">
    <location>
        <begin position="707"/>
        <end position="919"/>
    </location>
</feature>
<dbReference type="InterPro" id="IPR036890">
    <property type="entry name" value="HATPase_C_sf"/>
</dbReference>
<dbReference type="GO" id="GO:0032300">
    <property type="term" value="C:mismatch repair complex"/>
    <property type="evidence" value="ECO:0007669"/>
    <property type="project" value="InterPro"/>
</dbReference>
<dbReference type="SUPFAM" id="SSF118116">
    <property type="entry name" value="DNA mismatch repair protein MutL"/>
    <property type="match status" value="2"/>
</dbReference>
<comment type="similarity">
    <text evidence="1">Belongs to the DNA mismatch repair MutL/HexB family.</text>
</comment>
<dbReference type="Pfam" id="PF13589">
    <property type="entry name" value="HATPase_c_3"/>
    <property type="match status" value="1"/>
</dbReference>
<dbReference type="PANTHER" id="PTHR10073:SF47">
    <property type="entry name" value="DNA MISMATCH REPAIR PROTEIN MLH3"/>
    <property type="match status" value="1"/>
</dbReference>
<dbReference type="STRING" id="1141098.A0A1Y2DA08"/>
<protein>
    <recommendedName>
        <fullName evidence="3">MutL C-terminal dimerisation domain-containing protein</fullName>
    </recommendedName>
</protein>
<dbReference type="OrthoDB" id="429932at2759"/>
<dbReference type="Gene3D" id="3.30.565.10">
    <property type="entry name" value="Histidine kinase-like ATPase, C-terminal domain"/>
    <property type="match status" value="1"/>
</dbReference>
<dbReference type="RefSeq" id="XP_040709935.1">
    <property type="nucleotide sequence ID" value="XM_040864563.1"/>
</dbReference>
<keyword evidence="5" id="KW-1185">Reference proteome</keyword>
<reference evidence="4 5" key="1">
    <citation type="submission" date="2016-07" db="EMBL/GenBank/DDBJ databases">
        <title>Pervasive Adenine N6-methylation of Active Genes in Fungi.</title>
        <authorList>
            <consortium name="DOE Joint Genome Institute"/>
            <person name="Mondo S.J."/>
            <person name="Dannebaum R.O."/>
            <person name="Kuo R.C."/>
            <person name="Labutti K."/>
            <person name="Haridas S."/>
            <person name="Kuo A."/>
            <person name="Salamov A."/>
            <person name="Ahrendt S.R."/>
            <person name="Lipzen A."/>
            <person name="Sullivan W."/>
            <person name="Andreopoulos W.B."/>
            <person name="Clum A."/>
            <person name="Lindquist E."/>
            <person name="Daum C."/>
            <person name="Ramamoorthy G.K."/>
            <person name="Gryganskyi A."/>
            <person name="Culley D."/>
            <person name="Magnuson J.K."/>
            <person name="James T.Y."/>
            <person name="O'Malley M.A."/>
            <person name="Stajich J.E."/>
            <person name="Spatafora J.W."/>
            <person name="Visel A."/>
            <person name="Grigoriev I.V."/>
        </authorList>
    </citation>
    <scope>NUCLEOTIDE SEQUENCE [LARGE SCALE GENOMIC DNA]</scope>
    <source>
        <strain evidence="4 5">CBS 129021</strain>
    </source>
</reference>
<feature type="region of interest" description="Disordered" evidence="2">
    <location>
        <begin position="500"/>
        <end position="541"/>
    </location>
</feature>
<dbReference type="PANTHER" id="PTHR10073">
    <property type="entry name" value="DNA MISMATCH REPAIR PROTEIN MLH, PMS, MUTL"/>
    <property type="match status" value="1"/>
</dbReference>
<dbReference type="GeneID" id="63780775"/>
<evidence type="ECO:0000256" key="1">
    <source>
        <dbReference type="ARBA" id="ARBA00006082"/>
    </source>
</evidence>
<dbReference type="GO" id="GO:0005524">
    <property type="term" value="F:ATP binding"/>
    <property type="evidence" value="ECO:0007669"/>
    <property type="project" value="InterPro"/>
</dbReference>
<dbReference type="InterPro" id="IPR037198">
    <property type="entry name" value="MutL_C_sf"/>
</dbReference>
<dbReference type="InterPro" id="IPR042120">
    <property type="entry name" value="MutL_C_dimsub"/>
</dbReference>
<dbReference type="InterPro" id="IPR014790">
    <property type="entry name" value="MutL_C"/>
</dbReference>
<dbReference type="GO" id="GO:0016887">
    <property type="term" value="F:ATP hydrolysis activity"/>
    <property type="evidence" value="ECO:0007669"/>
    <property type="project" value="InterPro"/>
</dbReference>
<evidence type="ECO:0000256" key="2">
    <source>
        <dbReference type="SAM" id="MobiDB-lite"/>
    </source>
</evidence>
<evidence type="ECO:0000259" key="3">
    <source>
        <dbReference type="SMART" id="SM00853"/>
    </source>
</evidence>
<dbReference type="EMBL" id="MCFJ01000024">
    <property type="protein sequence ID" value="ORY56089.1"/>
    <property type="molecule type" value="Genomic_DNA"/>
</dbReference>
<dbReference type="GO" id="GO:0140664">
    <property type="term" value="F:ATP-dependent DNA damage sensor activity"/>
    <property type="evidence" value="ECO:0007669"/>
    <property type="project" value="InterPro"/>
</dbReference>
<feature type="compositionally biased region" description="Polar residues" evidence="2">
    <location>
        <begin position="510"/>
        <end position="522"/>
    </location>
</feature>
<feature type="region of interest" description="Disordered" evidence="2">
    <location>
        <begin position="406"/>
        <end position="488"/>
    </location>
</feature>
<dbReference type="GO" id="GO:0006298">
    <property type="term" value="P:mismatch repair"/>
    <property type="evidence" value="ECO:0007669"/>
    <property type="project" value="InterPro"/>
</dbReference>
<dbReference type="SMART" id="SM00853">
    <property type="entry name" value="MutL_C"/>
    <property type="match status" value="1"/>
</dbReference>